<dbReference type="EMBL" id="DYDO01000005">
    <property type="protein sequence ID" value="DBA24881.1"/>
    <property type="molecule type" value="Genomic_DNA"/>
</dbReference>
<dbReference type="PANTHER" id="PTHR11567">
    <property type="entry name" value="ACID PHOSPHATASE-RELATED"/>
    <property type="match status" value="1"/>
</dbReference>
<dbReference type="InterPro" id="IPR050645">
    <property type="entry name" value="Histidine_acid_phosphatase"/>
</dbReference>
<comment type="catalytic activity">
    <reaction evidence="1">
        <text>a phosphate monoester + H2O = an alcohol + phosphate</text>
        <dbReference type="Rhea" id="RHEA:15017"/>
        <dbReference type="ChEBI" id="CHEBI:15377"/>
        <dbReference type="ChEBI" id="CHEBI:30879"/>
        <dbReference type="ChEBI" id="CHEBI:43474"/>
        <dbReference type="ChEBI" id="CHEBI:67140"/>
        <dbReference type="EC" id="3.1.3.2"/>
    </reaction>
</comment>
<evidence type="ECO:0000256" key="4">
    <source>
        <dbReference type="ARBA" id="ARBA00022729"/>
    </source>
</evidence>
<dbReference type="PANTHER" id="PTHR11567:SF211">
    <property type="entry name" value="PROSTATIC ACID PHOSPHATASE"/>
    <property type="match status" value="1"/>
</dbReference>
<dbReference type="CDD" id="cd07061">
    <property type="entry name" value="HP_HAP_like"/>
    <property type="match status" value="1"/>
</dbReference>
<evidence type="ECO:0000256" key="3">
    <source>
        <dbReference type="ARBA" id="ARBA00012646"/>
    </source>
</evidence>
<dbReference type="InterPro" id="IPR033379">
    <property type="entry name" value="Acid_Pase_AS"/>
</dbReference>
<keyword evidence="9" id="KW-1185">Reference proteome</keyword>
<evidence type="ECO:0000256" key="7">
    <source>
        <dbReference type="ARBA" id="ARBA00023180"/>
    </source>
</evidence>
<keyword evidence="4" id="KW-0732">Signal</keyword>
<reference evidence="8" key="1">
    <citation type="thesis" date="2020" institute="ProQuest LLC" country="789 East Eisenhower Parkway, Ann Arbor, MI, USA">
        <title>Comparative Genomics and Chromosome Evolution.</title>
        <authorList>
            <person name="Mudd A.B."/>
        </authorList>
    </citation>
    <scope>NUCLEOTIDE SEQUENCE</scope>
    <source>
        <strain evidence="8">1538</strain>
        <tissue evidence="8">Blood</tissue>
    </source>
</reference>
<dbReference type="SUPFAM" id="SSF53254">
    <property type="entry name" value="Phosphoglycerate mutase-like"/>
    <property type="match status" value="1"/>
</dbReference>
<dbReference type="GO" id="GO:0005886">
    <property type="term" value="C:plasma membrane"/>
    <property type="evidence" value="ECO:0007669"/>
    <property type="project" value="TreeGrafter"/>
</dbReference>
<dbReference type="AlphaFoldDB" id="A0AAV3A6M6"/>
<dbReference type="GO" id="GO:0003993">
    <property type="term" value="F:acid phosphatase activity"/>
    <property type="evidence" value="ECO:0007669"/>
    <property type="project" value="UniProtKB-EC"/>
</dbReference>
<protein>
    <recommendedName>
        <fullName evidence="3">acid phosphatase</fullName>
        <ecNumber evidence="3">3.1.3.2</ecNumber>
    </recommendedName>
</protein>
<dbReference type="InterPro" id="IPR000560">
    <property type="entry name" value="His_Pase_clade-2"/>
</dbReference>
<evidence type="ECO:0000256" key="1">
    <source>
        <dbReference type="ARBA" id="ARBA00000032"/>
    </source>
</evidence>
<evidence type="ECO:0000256" key="6">
    <source>
        <dbReference type="ARBA" id="ARBA00023157"/>
    </source>
</evidence>
<evidence type="ECO:0000313" key="9">
    <source>
        <dbReference type="Proteomes" id="UP001181693"/>
    </source>
</evidence>
<proteinExistence type="inferred from homology"/>
<keyword evidence="7" id="KW-0325">Glycoprotein</keyword>
<evidence type="ECO:0000313" key="8">
    <source>
        <dbReference type="EMBL" id="DBA24881.1"/>
    </source>
</evidence>
<dbReference type="PROSITE" id="PS00778">
    <property type="entry name" value="HIS_ACID_PHOSPHAT_2"/>
    <property type="match status" value="1"/>
</dbReference>
<dbReference type="Pfam" id="PF00328">
    <property type="entry name" value="His_Phos_2"/>
    <property type="match status" value="1"/>
</dbReference>
<sequence>MLLFWTQDFLKTLQNGTGYTFDQLVGQKGPYIWWILYDTLFCEKIHKYPLPDWATDTVMEKLLYLSEIAMDTYFGIYNQQEKSKLAGGVLVKAIIENITQALTPLSKQKLIMYSAHDTTIGALHSALNISSGRFPPYASCHFFEIYQVDNKSYTVEMYFRNDSSVEPYPITLKGCSQSCPLEKFIELTSSVIVQDWRKECGFKADDSSGMFNILIIFI</sequence>
<keyword evidence="6" id="KW-1015">Disulfide bond</keyword>
<name>A0AAV3A6M6_PYXAD</name>
<keyword evidence="5" id="KW-0378">Hydrolase</keyword>
<gene>
    <name evidence="8" type="ORF">GDO54_012478</name>
</gene>
<dbReference type="EC" id="3.1.3.2" evidence="3"/>
<dbReference type="InterPro" id="IPR029033">
    <property type="entry name" value="His_PPase_superfam"/>
</dbReference>
<comment type="caution">
    <text evidence="8">The sequence shown here is derived from an EMBL/GenBank/DDBJ whole genome shotgun (WGS) entry which is preliminary data.</text>
</comment>
<accession>A0AAV3A6M6</accession>
<dbReference type="Proteomes" id="UP001181693">
    <property type="component" value="Unassembled WGS sequence"/>
</dbReference>
<evidence type="ECO:0000256" key="2">
    <source>
        <dbReference type="ARBA" id="ARBA00005375"/>
    </source>
</evidence>
<evidence type="ECO:0000256" key="5">
    <source>
        <dbReference type="ARBA" id="ARBA00022801"/>
    </source>
</evidence>
<dbReference type="Gene3D" id="3.40.50.1240">
    <property type="entry name" value="Phosphoglycerate mutase-like"/>
    <property type="match status" value="1"/>
</dbReference>
<organism evidence="8 9">
    <name type="scientific">Pyxicephalus adspersus</name>
    <name type="common">African bullfrog</name>
    <dbReference type="NCBI Taxonomy" id="30357"/>
    <lineage>
        <taxon>Eukaryota</taxon>
        <taxon>Metazoa</taxon>
        <taxon>Chordata</taxon>
        <taxon>Craniata</taxon>
        <taxon>Vertebrata</taxon>
        <taxon>Euteleostomi</taxon>
        <taxon>Amphibia</taxon>
        <taxon>Batrachia</taxon>
        <taxon>Anura</taxon>
        <taxon>Neobatrachia</taxon>
        <taxon>Ranoidea</taxon>
        <taxon>Pyxicephalidae</taxon>
        <taxon>Pyxicephalinae</taxon>
        <taxon>Pyxicephalus</taxon>
    </lineage>
</organism>
<comment type="similarity">
    <text evidence="2">Belongs to the histidine acid phosphatase family.</text>
</comment>